<dbReference type="EMBL" id="LN609303">
    <property type="protein sequence ID" value="CEF57386.1"/>
    <property type="molecule type" value="Genomic_DNA"/>
</dbReference>
<protein>
    <submittedName>
        <fullName evidence="1">Uncharacterized protein</fullName>
    </submittedName>
</protein>
<geneLocation type="plasmid" evidence="2">
    <name>1P</name>
</geneLocation>
<evidence type="ECO:0000313" key="2">
    <source>
        <dbReference type="Proteomes" id="UP000068250"/>
    </source>
</evidence>
<dbReference type="Proteomes" id="UP000068250">
    <property type="component" value="Plasmid 1P"/>
</dbReference>
<name>A0A0U5FAK9_9PROT</name>
<sequence>MPSAAIRLFWRGNWNGEAVVTRSGRHLEVKCDVNDE</sequence>
<accession>A0A0U5FAK9</accession>
<gene>
    <name evidence="1" type="ORF">AGA_1P76</name>
</gene>
<proteinExistence type="predicted"/>
<reference evidence="2" key="1">
    <citation type="submission" date="2014-09" db="EMBL/GenBank/DDBJ databases">
        <authorList>
            <person name="Illeghems K.G."/>
        </authorList>
    </citation>
    <scope>NUCLEOTIDE SEQUENCE [LARGE SCALE GENOMIC DNA]</scope>
    <source>
        <strain evidence="2">LMG 23848T</strain>
        <plasmid evidence="2">1P</plasmid>
    </source>
</reference>
<organism evidence="1 2">
    <name type="scientific">Acetobacter ghanensis</name>
    <dbReference type="NCBI Taxonomy" id="431306"/>
    <lineage>
        <taxon>Bacteria</taxon>
        <taxon>Pseudomonadati</taxon>
        <taxon>Pseudomonadota</taxon>
        <taxon>Alphaproteobacteria</taxon>
        <taxon>Acetobacterales</taxon>
        <taxon>Acetobacteraceae</taxon>
        <taxon>Acetobacter</taxon>
    </lineage>
</organism>
<dbReference type="PATRIC" id="fig|431306.5.peg.2807"/>
<dbReference type="AlphaFoldDB" id="A0A0U5FAK9"/>
<evidence type="ECO:0000313" key="1">
    <source>
        <dbReference type="EMBL" id="CEF57386.1"/>
    </source>
</evidence>